<dbReference type="CDD" id="cd01949">
    <property type="entry name" value="GGDEF"/>
    <property type="match status" value="1"/>
</dbReference>
<evidence type="ECO:0000256" key="3">
    <source>
        <dbReference type="ARBA" id="ARBA00022475"/>
    </source>
</evidence>
<dbReference type="GO" id="GO:0007165">
    <property type="term" value="P:signal transduction"/>
    <property type="evidence" value="ECO:0007669"/>
    <property type="project" value="UniProtKB-ARBA"/>
</dbReference>
<dbReference type="SUPFAM" id="SSF141868">
    <property type="entry name" value="EAL domain-like"/>
    <property type="match status" value="1"/>
</dbReference>
<accession>A0A2P8F4V3</accession>
<feature type="domain" description="EAL" evidence="10">
    <location>
        <begin position="735"/>
        <end position="989"/>
    </location>
</feature>
<evidence type="ECO:0000256" key="8">
    <source>
        <dbReference type="SAM" id="Phobius"/>
    </source>
</evidence>
<dbReference type="PROSITE" id="PS50839">
    <property type="entry name" value="CHASE"/>
    <property type="match status" value="1"/>
</dbReference>
<dbReference type="PANTHER" id="PTHR33121">
    <property type="entry name" value="CYCLIC DI-GMP PHOSPHODIESTERASE PDEF"/>
    <property type="match status" value="1"/>
</dbReference>
<keyword evidence="6 8" id="KW-1133">Transmembrane helix</keyword>
<dbReference type="Pfam" id="PF05231">
    <property type="entry name" value="MASE1"/>
    <property type="match status" value="1"/>
</dbReference>
<reference evidence="12 13" key="1">
    <citation type="submission" date="2018-03" db="EMBL/GenBank/DDBJ databases">
        <title>Genomic Encyclopedia of Archaeal and Bacterial Type Strains, Phase II (KMG-II): from individual species to whole genera.</title>
        <authorList>
            <person name="Goeker M."/>
        </authorList>
    </citation>
    <scope>NUCLEOTIDE SEQUENCE [LARGE SCALE GENOMIC DNA]</scope>
    <source>
        <strain evidence="12 13">DSM 17586</strain>
    </source>
</reference>
<comment type="caution">
    <text evidence="12">The sequence shown here is derived from an EMBL/GenBank/DDBJ whole genome shotgun (WGS) entry which is preliminary data.</text>
</comment>
<dbReference type="Gene3D" id="3.30.70.270">
    <property type="match status" value="1"/>
</dbReference>
<organism evidence="12 13">
    <name type="scientific">Marinobacterium halophilum</name>
    <dbReference type="NCBI Taxonomy" id="267374"/>
    <lineage>
        <taxon>Bacteria</taxon>
        <taxon>Pseudomonadati</taxon>
        <taxon>Pseudomonadota</taxon>
        <taxon>Gammaproteobacteria</taxon>
        <taxon>Oceanospirillales</taxon>
        <taxon>Oceanospirillaceae</taxon>
        <taxon>Marinobacterium</taxon>
    </lineage>
</organism>
<dbReference type="AlphaFoldDB" id="A0A2P8F4V3"/>
<comment type="subcellular location">
    <subcellularLocation>
        <location evidence="1">Cell membrane</location>
        <topology evidence="1">Multi-pass membrane protein</topology>
    </subcellularLocation>
</comment>
<dbReference type="SMART" id="SM00267">
    <property type="entry name" value="GGDEF"/>
    <property type="match status" value="1"/>
</dbReference>
<protein>
    <recommendedName>
        <fullName evidence="2">cyclic-guanylate-specific phosphodiesterase</fullName>
        <ecNumber evidence="2">3.1.4.52</ecNumber>
    </recommendedName>
</protein>
<dbReference type="InterPro" id="IPR007895">
    <property type="entry name" value="MASE1"/>
</dbReference>
<feature type="transmembrane region" description="Helical" evidence="8">
    <location>
        <begin position="45"/>
        <end position="68"/>
    </location>
</feature>
<feature type="domain" description="GGDEF" evidence="11">
    <location>
        <begin position="595"/>
        <end position="726"/>
    </location>
</feature>
<evidence type="ECO:0000256" key="5">
    <source>
        <dbReference type="ARBA" id="ARBA00022692"/>
    </source>
</evidence>
<feature type="transmembrane region" description="Helical" evidence="8">
    <location>
        <begin position="205"/>
        <end position="224"/>
    </location>
</feature>
<dbReference type="EC" id="3.1.4.52" evidence="2"/>
<dbReference type="SMART" id="SM00052">
    <property type="entry name" value="EAL"/>
    <property type="match status" value="1"/>
</dbReference>
<keyword evidence="13" id="KW-1185">Reference proteome</keyword>
<keyword evidence="3" id="KW-1003">Cell membrane</keyword>
<evidence type="ECO:0000313" key="13">
    <source>
        <dbReference type="Proteomes" id="UP000242133"/>
    </source>
</evidence>
<dbReference type="InterPro" id="IPR050706">
    <property type="entry name" value="Cyclic-di-GMP_PDE-like"/>
</dbReference>
<feature type="domain" description="CHASE" evidence="9">
    <location>
        <begin position="299"/>
        <end position="462"/>
    </location>
</feature>
<dbReference type="NCBIfam" id="TIGR00254">
    <property type="entry name" value="GGDEF"/>
    <property type="match status" value="1"/>
</dbReference>
<dbReference type="InterPro" id="IPR035919">
    <property type="entry name" value="EAL_sf"/>
</dbReference>
<feature type="transmembrane region" description="Helical" evidence="8">
    <location>
        <begin position="162"/>
        <end position="185"/>
    </location>
</feature>
<dbReference type="Gene3D" id="3.30.450.350">
    <property type="entry name" value="CHASE domain"/>
    <property type="match status" value="1"/>
</dbReference>
<dbReference type="CDD" id="cd01948">
    <property type="entry name" value="EAL"/>
    <property type="match status" value="1"/>
</dbReference>
<dbReference type="Pfam" id="PF03924">
    <property type="entry name" value="CHASE"/>
    <property type="match status" value="1"/>
</dbReference>
<gene>
    <name evidence="12" type="ORF">CLV44_101128</name>
</gene>
<keyword evidence="5 8" id="KW-0812">Transmembrane</keyword>
<name>A0A2P8F4V3_9GAMM</name>
<evidence type="ECO:0000256" key="4">
    <source>
        <dbReference type="ARBA" id="ARBA00022636"/>
    </source>
</evidence>
<dbReference type="InterPro" id="IPR042240">
    <property type="entry name" value="CHASE_sf"/>
</dbReference>
<keyword evidence="4" id="KW-0973">c-di-GMP</keyword>
<evidence type="ECO:0000256" key="7">
    <source>
        <dbReference type="ARBA" id="ARBA00023136"/>
    </source>
</evidence>
<evidence type="ECO:0000256" key="2">
    <source>
        <dbReference type="ARBA" id="ARBA00012282"/>
    </source>
</evidence>
<dbReference type="InterPro" id="IPR043128">
    <property type="entry name" value="Rev_trsase/Diguanyl_cyclase"/>
</dbReference>
<sequence length="990" mass="110459">MKEVGPRFAIMMAGIRAGFVYDQIFGKLMFDPYKSTSPIVRRVPLLIPLHPVSANILLALGYVLLGLACLPTGIHEQIVPLWLPAGLALATLLRGGLKFLPGVCLGSFIVNLIIPSLHGPVALNHVQSAMLIGSGAATQSALAYLLLRRFGADPLLPTREKWMLPFVLFSGLLVCTLNAVFGTWVVQSFNHSGGSLGFLLDATSWWLGDSFGVILGTPLFLSIASVFRRQYRQRSWLLPIRLSGALLAVALINQYYLAHLSGLLQQSFTQDVQLVEARIQAIIQQNLRELSRLGQALSESSELTPATFHDLVMPAFANNPALRAYSWDPLIPSSQRQAFEQHTRRLLQWPEYRVYGESPDSQSMLIPVQFVEPLESNRPALGFNLYSLEDRRRWVVLAQARGEAVATEVLALTQAPDEPGLLIMQPVYRLVGDDLLQSQRKLHGFLVGVFTVSRLLDTAMTNPGSRNIELRVAEAGKSPFYDTLTAGRSNLHLQDQFKVLIAQQEWRVDAVAGPDYLAAHPVSQAQYLQVLLVSIGCLGALLVLSMHNRERLLEARVQQQTEDLAWQAQHDDLTRLQNRKGLQGALESYLQGSATPFAMLFIDLDRFKLINDSLGHQVGDGLLQTLAAELQHQLPADTRLFRMGGDEFILLVPGDQSRAFTEAQRVLRVASQSFAVAEHQLQVTASIGISLYPEHGDTADSLVKHADTAMYRAKGRGKNRYELYTAELTTDALQHFLIEQHLRQALQKKQLILHYQPQYRLDDKQLCGYEALVRWQHPVHGLLGPDKFIPLAEETQLIVPLGWQVIDMACQQLAIWLRQGKHVPIVAINISPPQLLQADFIQRLNQTVAMHGLERHRLELEVTESMIMQDPDFIIQQLQRLRLSGYHLALDDFGTGYSSLDRIKHLPLHRLKIDKSFIRDIGRNPKDEAVVITIIALGRSLGVEVLAEGVETAAQSEFLRQHGCASVQGYLFGRPLSVEQLMVKEEQVAG</sequence>
<dbReference type="InterPro" id="IPR000160">
    <property type="entry name" value="GGDEF_dom"/>
</dbReference>
<feature type="transmembrane region" description="Helical" evidence="8">
    <location>
        <begin position="129"/>
        <end position="150"/>
    </location>
</feature>
<evidence type="ECO:0000256" key="1">
    <source>
        <dbReference type="ARBA" id="ARBA00004651"/>
    </source>
</evidence>
<dbReference type="InterPro" id="IPR006189">
    <property type="entry name" value="CHASE_dom"/>
</dbReference>
<dbReference type="PANTHER" id="PTHR33121:SF71">
    <property type="entry name" value="OXYGEN SENSOR PROTEIN DOSP"/>
    <property type="match status" value="1"/>
</dbReference>
<dbReference type="Pfam" id="PF00563">
    <property type="entry name" value="EAL"/>
    <property type="match status" value="1"/>
</dbReference>
<dbReference type="InterPro" id="IPR029787">
    <property type="entry name" value="Nucleotide_cyclase"/>
</dbReference>
<dbReference type="GO" id="GO:0071111">
    <property type="term" value="F:cyclic-guanylate-specific phosphodiesterase activity"/>
    <property type="evidence" value="ECO:0007669"/>
    <property type="project" value="UniProtKB-EC"/>
</dbReference>
<feature type="transmembrane region" description="Helical" evidence="8">
    <location>
        <begin position="236"/>
        <end position="257"/>
    </location>
</feature>
<dbReference type="SMART" id="SM01079">
    <property type="entry name" value="CHASE"/>
    <property type="match status" value="1"/>
</dbReference>
<feature type="transmembrane region" description="Helical" evidence="8">
    <location>
        <begin position="99"/>
        <end position="117"/>
    </location>
</feature>
<evidence type="ECO:0000313" key="12">
    <source>
        <dbReference type="EMBL" id="PSL16730.1"/>
    </source>
</evidence>
<dbReference type="SUPFAM" id="SSF55073">
    <property type="entry name" value="Nucleotide cyclase"/>
    <property type="match status" value="1"/>
</dbReference>
<dbReference type="Pfam" id="PF00990">
    <property type="entry name" value="GGDEF"/>
    <property type="match status" value="1"/>
</dbReference>
<evidence type="ECO:0000259" key="9">
    <source>
        <dbReference type="PROSITE" id="PS50839"/>
    </source>
</evidence>
<keyword evidence="7 8" id="KW-0472">Membrane</keyword>
<dbReference type="FunFam" id="3.20.20.450:FF:000001">
    <property type="entry name" value="Cyclic di-GMP phosphodiesterase yahA"/>
    <property type="match status" value="1"/>
</dbReference>
<dbReference type="Proteomes" id="UP000242133">
    <property type="component" value="Unassembled WGS sequence"/>
</dbReference>
<dbReference type="PROSITE" id="PS50887">
    <property type="entry name" value="GGDEF"/>
    <property type="match status" value="1"/>
</dbReference>
<dbReference type="OrthoDB" id="8553030at2"/>
<dbReference type="InterPro" id="IPR001633">
    <property type="entry name" value="EAL_dom"/>
</dbReference>
<feature type="transmembrane region" description="Helical" evidence="8">
    <location>
        <begin position="74"/>
        <end position="92"/>
    </location>
</feature>
<evidence type="ECO:0000259" key="10">
    <source>
        <dbReference type="PROSITE" id="PS50883"/>
    </source>
</evidence>
<dbReference type="PROSITE" id="PS50883">
    <property type="entry name" value="EAL"/>
    <property type="match status" value="1"/>
</dbReference>
<proteinExistence type="predicted"/>
<dbReference type="EMBL" id="PYGI01000001">
    <property type="protein sequence ID" value="PSL16730.1"/>
    <property type="molecule type" value="Genomic_DNA"/>
</dbReference>
<dbReference type="Gene3D" id="3.20.20.450">
    <property type="entry name" value="EAL domain"/>
    <property type="match status" value="1"/>
</dbReference>
<dbReference type="GO" id="GO:0005886">
    <property type="term" value="C:plasma membrane"/>
    <property type="evidence" value="ECO:0007669"/>
    <property type="project" value="UniProtKB-SubCell"/>
</dbReference>
<evidence type="ECO:0000256" key="6">
    <source>
        <dbReference type="ARBA" id="ARBA00022989"/>
    </source>
</evidence>
<evidence type="ECO:0000259" key="11">
    <source>
        <dbReference type="PROSITE" id="PS50887"/>
    </source>
</evidence>